<organism evidence="1 2">
    <name type="scientific">Nitrosotalea devaniterrae</name>
    <dbReference type="NCBI Taxonomy" id="1078905"/>
    <lineage>
        <taxon>Archaea</taxon>
        <taxon>Nitrososphaerota</taxon>
        <taxon>Nitrososphaeria</taxon>
        <taxon>Nitrosotaleales</taxon>
        <taxon>Nitrosotaleaceae</taxon>
        <taxon>Nitrosotalea</taxon>
    </lineage>
</organism>
<protein>
    <submittedName>
        <fullName evidence="1">Uncharacterized protein</fullName>
    </submittedName>
</protein>
<accession>A0A128A2L7</accession>
<keyword evidence="2" id="KW-1185">Reference proteome</keyword>
<gene>
    <name evidence="1" type="ORF">NDEV_0828</name>
</gene>
<dbReference type="AlphaFoldDB" id="A0A128A2L7"/>
<sequence length="98" mass="10817">MVLSENTLGLLNQIVSIDCKGALDSTQDELIRDTFQKILSTGNVYKIDDIEKWLESTVANPVVSERILNVAHYQKAKYDAKNPLKMAHDDSCGCGGDC</sequence>
<reference evidence="2" key="1">
    <citation type="submission" date="2015-10" db="EMBL/GenBank/DDBJ databases">
        <authorList>
            <person name="Lehtovirta-Morley L.E."/>
            <person name="Vieille C."/>
        </authorList>
    </citation>
    <scope>NUCLEOTIDE SEQUENCE [LARGE SCALE GENOMIC DNA]</scope>
</reference>
<name>A0A128A2L7_9ARCH</name>
<evidence type="ECO:0000313" key="1">
    <source>
        <dbReference type="EMBL" id="CUR51593.1"/>
    </source>
</evidence>
<proteinExistence type="predicted"/>
<dbReference type="Proteomes" id="UP000196239">
    <property type="component" value="Chromosome 1"/>
</dbReference>
<dbReference type="KEGG" id="ndv:NDEV_0828"/>
<dbReference type="EMBL" id="LN890280">
    <property type="protein sequence ID" value="CUR51593.1"/>
    <property type="molecule type" value="Genomic_DNA"/>
</dbReference>
<evidence type="ECO:0000313" key="2">
    <source>
        <dbReference type="Proteomes" id="UP000196239"/>
    </source>
</evidence>